<dbReference type="InterPro" id="IPR026444">
    <property type="entry name" value="Secre_tail"/>
</dbReference>
<gene>
    <name evidence="3" type="ORF">H8S84_14270</name>
</gene>
<name>A0A923NBR5_9BACT</name>
<dbReference type="Proteomes" id="UP000603640">
    <property type="component" value="Unassembled WGS sequence"/>
</dbReference>
<keyword evidence="4" id="KW-1185">Reference proteome</keyword>
<evidence type="ECO:0000259" key="2">
    <source>
        <dbReference type="PROSITE" id="PS50835"/>
    </source>
</evidence>
<feature type="signal peptide" evidence="1">
    <location>
        <begin position="1"/>
        <end position="24"/>
    </location>
</feature>
<dbReference type="EMBL" id="JACRVF010000004">
    <property type="protein sequence ID" value="MBC5994010.1"/>
    <property type="molecule type" value="Genomic_DNA"/>
</dbReference>
<dbReference type="AlphaFoldDB" id="A0A923NBR5"/>
<protein>
    <submittedName>
        <fullName evidence="3">T9SS type A sorting domain-containing protein</fullName>
    </submittedName>
</protein>
<keyword evidence="1" id="KW-0732">Signal</keyword>
<sequence>MKHFFLFPALCVLLILASPLKAQKHETLYCSSEPDTYILVPNVSHSIVPDIYCGSTAEVVFTIYTYAEPSSYVRSQYASFIWPQSFVLPNGWQFVKVVYVGKESSNGLDFYKYNIHLKPDAYTGGAVTFRKVFKCSETEYLYAQDYTVNITRKAYTPQLSATANSLTVCGSQSQTVSVVNPQPGHSYTWTSTNSNTQVVPSADGLSASISGIGSFQVTASACGSVSSPYVVNVYGVSNPGSIFAESLIRKIQCSIDEVPGASSYNWYKDGVKVISNGSNLVSFPVYDTDCGNSFYIQVEAVFDGCGVSSRNTTWATYECEDGKSLSYSVQVYPNPATSKITVKALGKDRALEARLYDQYGQLKKVASSDSGDFEMGVLDLPDGTYYLHLINSIKTYTQQVIIKK</sequence>
<feature type="domain" description="Ig-like" evidence="2">
    <location>
        <begin position="228"/>
        <end position="319"/>
    </location>
</feature>
<feature type="chain" id="PRO_5037759333" evidence="1">
    <location>
        <begin position="25"/>
        <end position="404"/>
    </location>
</feature>
<dbReference type="NCBIfam" id="TIGR04183">
    <property type="entry name" value="Por_Secre_tail"/>
    <property type="match status" value="1"/>
</dbReference>
<organism evidence="3 4">
    <name type="scientific">Pontibacter cellulosilyticus</name>
    <dbReference type="NCBI Taxonomy" id="1720253"/>
    <lineage>
        <taxon>Bacteria</taxon>
        <taxon>Pseudomonadati</taxon>
        <taxon>Bacteroidota</taxon>
        <taxon>Cytophagia</taxon>
        <taxon>Cytophagales</taxon>
        <taxon>Hymenobacteraceae</taxon>
        <taxon>Pontibacter</taxon>
    </lineage>
</organism>
<comment type="caution">
    <text evidence="3">The sequence shown here is derived from an EMBL/GenBank/DDBJ whole genome shotgun (WGS) entry which is preliminary data.</text>
</comment>
<proteinExistence type="predicted"/>
<dbReference type="PROSITE" id="PS50835">
    <property type="entry name" value="IG_LIKE"/>
    <property type="match status" value="1"/>
</dbReference>
<accession>A0A923NBR5</accession>
<dbReference type="InterPro" id="IPR007110">
    <property type="entry name" value="Ig-like_dom"/>
</dbReference>
<reference evidence="3" key="1">
    <citation type="submission" date="2020-08" db="EMBL/GenBank/DDBJ databases">
        <title>Pontibacter sp. SD6 16S ribosomal RNA gene Genome sequencing and assembly.</title>
        <authorList>
            <person name="Kang M."/>
        </authorList>
    </citation>
    <scope>NUCLEOTIDE SEQUENCE</scope>
    <source>
        <strain evidence="3">SD6</strain>
    </source>
</reference>
<evidence type="ECO:0000256" key="1">
    <source>
        <dbReference type="SAM" id="SignalP"/>
    </source>
</evidence>
<evidence type="ECO:0000313" key="4">
    <source>
        <dbReference type="Proteomes" id="UP000603640"/>
    </source>
</evidence>
<evidence type="ECO:0000313" key="3">
    <source>
        <dbReference type="EMBL" id="MBC5994010.1"/>
    </source>
</evidence>
<dbReference type="Pfam" id="PF18962">
    <property type="entry name" value="Por_Secre_tail"/>
    <property type="match status" value="1"/>
</dbReference>
<dbReference type="RefSeq" id="WP_187068033.1">
    <property type="nucleotide sequence ID" value="NZ_JACRVF010000004.1"/>
</dbReference>